<evidence type="ECO:0000256" key="1">
    <source>
        <dbReference type="SAM" id="Phobius"/>
    </source>
</evidence>
<keyword evidence="1" id="KW-1133">Transmembrane helix</keyword>
<name>X1MEE3_9ZZZZ</name>
<dbReference type="AlphaFoldDB" id="X1MEE3"/>
<accession>X1MEE3</accession>
<proteinExistence type="predicted"/>
<organism evidence="2">
    <name type="scientific">marine sediment metagenome</name>
    <dbReference type="NCBI Taxonomy" id="412755"/>
    <lineage>
        <taxon>unclassified sequences</taxon>
        <taxon>metagenomes</taxon>
        <taxon>ecological metagenomes</taxon>
    </lineage>
</organism>
<evidence type="ECO:0000313" key="2">
    <source>
        <dbReference type="EMBL" id="GAI13045.1"/>
    </source>
</evidence>
<comment type="caution">
    <text evidence="2">The sequence shown here is derived from an EMBL/GenBank/DDBJ whole genome shotgun (WGS) entry which is preliminary data.</text>
</comment>
<keyword evidence="1" id="KW-0472">Membrane</keyword>
<sequence>MSVRNGPPFEWPEFQWWGPRGSGAFITPGEEWPFTLEKLIKNKWIWVGVAALVLLVLAGRAD</sequence>
<gene>
    <name evidence="2" type="ORF">S06H3_22268</name>
</gene>
<reference evidence="2" key="1">
    <citation type="journal article" date="2014" name="Front. Microbiol.">
        <title>High frequency of phylogenetically diverse reductive dehalogenase-homologous genes in deep subseafloor sedimentary metagenomes.</title>
        <authorList>
            <person name="Kawai M."/>
            <person name="Futagami T."/>
            <person name="Toyoda A."/>
            <person name="Takaki Y."/>
            <person name="Nishi S."/>
            <person name="Hori S."/>
            <person name="Arai W."/>
            <person name="Tsubouchi T."/>
            <person name="Morono Y."/>
            <person name="Uchiyama I."/>
            <person name="Ito T."/>
            <person name="Fujiyama A."/>
            <person name="Inagaki F."/>
            <person name="Takami H."/>
        </authorList>
    </citation>
    <scope>NUCLEOTIDE SEQUENCE</scope>
    <source>
        <strain evidence="2">Expedition CK06-06</strain>
    </source>
</reference>
<protein>
    <submittedName>
        <fullName evidence="2">Uncharacterized protein</fullName>
    </submittedName>
</protein>
<keyword evidence="1" id="KW-0812">Transmembrane</keyword>
<feature type="transmembrane region" description="Helical" evidence="1">
    <location>
        <begin position="44"/>
        <end position="61"/>
    </location>
</feature>
<dbReference type="EMBL" id="BARV01011864">
    <property type="protein sequence ID" value="GAI13045.1"/>
    <property type="molecule type" value="Genomic_DNA"/>
</dbReference>